<reference evidence="2" key="1">
    <citation type="journal article" date="2023" name="Mol. Phylogenet. Evol.">
        <title>Genome-scale phylogeny and comparative genomics of the fungal order Sordariales.</title>
        <authorList>
            <person name="Hensen N."/>
            <person name="Bonometti L."/>
            <person name="Westerberg I."/>
            <person name="Brannstrom I.O."/>
            <person name="Guillou S."/>
            <person name="Cros-Aarteil S."/>
            <person name="Calhoun S."/>
            <person name="Haridas S."/>
            <person name="Kuo A."/>
            <person name="Mondo S."/>
            <person name="Pangilinan J."/>
            <person name="Riley R."/>
            <person name="LaButti K."/>
            <person name="Andreopoulos B."/>
            <person name="Lipzen A."/>
            <person name="Chen C."/>
            <person name="Yan M."/>
            <person name="Daum C."/>
            <person name="Ng V."/>
            <person name="Clum A."/>
            <person name="Steindorff A."/>
            <person name="Ohm R.A."/>
            <person name="Martin F."/>
            <person name="Silar P."/>
            <person name="Natvig D.O."/>
            <person name="Lalanne C."/>
            <person name="Gautier V."/>
            <person name="Ament-Velasquez S.L."/>
            <person name="Kruys A."/>
            <person name="Hutchinson M.I."/>
            <person name="Powell A.J."/>
            <person name="Barry K."/>
            <person name="Miller A.N."/>
            <person name="Grigoriev I.V."/>
            <person name="Debuchy R."/>
            <person name="Gladieux P."/>
            <person name="Hiltunen Thoren M."/>
            <person name="Johannesson H."/>
        </authorList>
    </citation>
    <scope>NUCLEOTIDE SEQUENCE</scope>
    <source>
        <strain evidence="2">CBS 123565</strain>
    </source>
</reference>
<evidence type="ECO:0000256" key="1">
    <source>
        <dbReference type="SAM" id="MobiDB-lite"/>
    </source>
</evidence>
<proteinExistence type="predicted"/>
<organism evidence="2 3">
    <name type="scientific">Trichocladium antarcticum</name>
    <dbReference type="NCBI Taxonomy" id="1450529"/>
    <lineage>
        <taxon>Eukaryota</taxon>
        <taxon>Fungi</taxon>
        <taxon>Dikarya</taxon>
        <taxon>Ascomycota</taxon>
        <taxon>Pezizomycotina</taxon>
        <taxon>Sordariomycetes</taxon>
        <taxon>Sordariomycetidae</taxon>
        <taxon>Sordariales</taxon>
        <taxon>Chaetomiaceae</taxon>
        <taxon>Trichocladium</taxon>
    </lineage>
</organism>
<accession>A0AAN6UHL1</accession>
<dbReference type="Proteomes" id="UP001304895">
    <property type="component" value="Unassembled WGS sequence"/>
</dbReference>
<feature type="region of interest" description="Disordered" evidence="1">
    <location>
        <begin position="1"/>
        <end position="22"/>
    </location>
</feature>
<keyword evidence="3" id="KW-1185">Reference proteome</keyword>
<protein>
    <submittedName>
        <fullName evidence="2">Uncharacterized protein</fullName>
    </submittedName>
</protein>
<comment type="caution">
    <text evidence="2">The sequence shown here is derived from an EMBL/GenBank/DDBJ whole genome shotgun (WGS) entry which is preliminary data.</text>
</comment>
<sequence length="191" mass="21483">MPRPGRGEQARKQVRIGGRGRRGFRCSPWTRLSLTEARQRQVSDNDGKRHAKGCLCEIAAVPGKEKKQRRHEVCGGGVERKGKESETNGPVESLGSRRKIENWEGAERLERICPVCGLARWGKPSPKRPAPAQCATIVSVPRRRGYAFAAKQSYVLYPRLSTRPRYTCALLLLMLMDASRPMWESDIALSR</sequence>
<reference evidence="2" key="2">
    <citation type="submission" date="2023-05" db="EMBL/GenBank/DDBJ databases">
        <authorList>
            <consortium name="Lawrence Berkeley National Laboratory"/>
            <person name="Steindorff A."/>
            <person name="Hensen N."/>
            <person name="Bonometti L."/>
            <person name="Westerberg I."/>
            <person name="Brannstrom I.O."/>
            <person name="Guillou S."/>
            <person name="Cros-Aarteil S."/>
            <person name="Calhoun S."/>
            <person name="Haridas S."/>
            <person name="Kuo A."/>
            <person name="Mondo S."/>
            <person name="Pangilinan J."/>
            <person name="Riley R."/>
            <person name="Labutti K."/>
            <person name="Andreopoulos B."/>
            <person name="Lipzen A."/>
            <person name="Chen C."/>
            <person name="Yanf M."/>
            <person name="Daum C."/>
            <person name="Ng V."/>
            <person name="Clum A."/>
            <person name="Ohm R."/>
            <person name="Martin F."/>
            <person name="Silar P."/>
            <person name="Natvig D."/>
            <person name="Lalanne C."/>
            <person name="Gautier V."/>
            <person name="Ament-Velasquez S.L."/>
            <person name="Kruys A."/>
            <person name="Hutchinson M.I."/>
            <person name="Powell A.J."/>
            <person name="Barry K."/>
            <person name="Miller A.N."/>
            <person name="Grigoriev I.V."/>
            <person name="Debuchy R."/>
            <person name="Gladieux P."/>
            <person name="Thoren M.H."/>
            <person name="Johannesson H."/>
        </authorList>
    </citation>
    <scope>NUCLEOTIDE SEQUENCE</scope>
    <source>
        <strain evidence="2">CBS 123565</strain>
    </source>
</reference>
<feature type="compositionally biased region" description="Basic and acidic residues" evidence="1">
    <location>
        <begin position="1"/>
        <end position="11"/>
    </location>
</feature>
<evidence type="ECO:0000313" key="2">
    <source>
        <dbReference type="EMBL" id="KAK4132791.1"/>
    </source>
</evidence>
<name>A0AAN6UHL1_9PEZI</name>
<dbReference type="AlphaFoldDB" id="A0AAN6UHL1"/>
<dbReference type="EMBL" id="MU853415">
    <property type="protein sequence ID" value="KAK4132791.1"/>
    <property type="molecule type" value="Genomic_DNA"/>
</dbReference>
<feature type="compositionally biased region" description="Basic residues" evidence="1">
    <location>
        <begin position="12"/>
        <end position="22"/>
    </location>
</feature>
<evidence type="ECO:0000313" key="3">
    <source>
        <dbReference type="Proteomes" id="UP001304895"/>
    </source>
</evidence>
<feature type="region of interest" description="Disordered" evidence="1">
    <location>
        <begin position="67"/>
        <end position="94"/>
    </location>
</feature>
<gene>
    <name evidence="2" type="ORF">BT67DRAFT_72785</name>
</gene>